<dbReference type="EMBL" id="SIXI01000002">
    <property type="protein sequence ID" value="TBO32343.1"/>
    <property type="molecule type" value="Genomic_DNA"/>
</dbReference>
<evidence type="ECO:0000313" key="3">
    <source>
        <dbReference type="EMBL" id="TBO32343.1"/>
    </source>
</evidence>
<gene>
    <name evidence="3" type="ORF">EYS42_03815</name>
</gene>
<evidence type="ECO:0000313" key="4">
    <source>
        <dbReference type="Proteomes" id="UP000292120"/>
    </source>
</evidence>
<keyword evidence="4" id="KW-1185">Reference proteome</keyword>
<feature type="region of interest" description="Disordered" evidence="1">
    <location>
        <begin position="41"/>
        <end position="101"/>
    </location>
</feature>
<evidence type="ECO:0000256" key="1">
    <source>
        <dbReference type="SAM" id="MobiDB-lite"/>
    </source>
</evidence>
<evidence type="ECO:0000256" key="2">
    <source>
        <dbReference type="SAM" id="Phobius"/>
    </source>
</evidence>
<evidence type="ECO:0008006" key="5">
    <source>
        <dbReference type="Google" id="ProtNLM"/>
    </source>
</evidence>
<comment type="caution">
    <text evidence="3">The sequence shown here is derived from an EMBL/GenBank/DDBJ whole genome shotgun (WGS) entry which is preliminary data.</text>
</comment>
<proteinExistence type="predicted"/>
<keyword evidence="2" id="KW-1133">Transmembrane helix</keyword>
<sequence>MHSTDRRTDRPAEQRIQRRLTAVALATGALAGWAGLMSGCALLGGTSSPPPQGGAGSPGGKEASRPTVKPGGAASSSGVSREPMLGPPATPRSWADARQQAARRLVAANPDITHTGRPQDILLAVPVITIELHADGSIKRLDVMRYPKQARDTVDIAMKAIRRAAPFGDVSRLPKPWQFNETFLFNDDRRFKPMTLDR</sequence>
<keyword evidence="2" id="KW-0472">Membrane</keyword>
<name>A0A4Q9GZA0_9BURK</name>
<dbReference type="RefSeq" id="WP_130966559.1">
    <property type="nucleotide sequence ID" value="NZ_SIXI01000002.1"/>
</dbReference>
<reference evidence="3 4" key="1">
    <citation type="submission" date="2019-02" db="EMBL/GenBank/DDBJ databases">
        <title>Aquabacterium sp. strain KMB7.</title>
        <authorList>
            <person name="Chen W.-M."/>
        </authorList>
    </citation>
    <scope>NUCLEOTIDE SEQUENCE [LARGE SCALE GENOMIC DNA]</scope>
    <source>
        <strain evidence="3 4">KMB7</strain>
    </source>
</reference>
<dbReference type="OrthoDB" id="9153348at2"/>
<keyword evidence="2" id="KW-0812">Transmembrane</keyword>
<organism evidence="3 4">
    <name type="scientific">Aquabacterium lacunae</name>
    <dbReference type="NCBI Taxonomy" id="2528630"/>
    <lineage>
        <taxon>Bacteria</taxon>
        <taxon>Pseudomonadati</taxon>
        <taxon>Pseudomonadota</taxon>
        <taxon>Betaproteobacteria</taxon>
        <taxon>Burkholderiales</taxon>
        <taxon>Aquabacterium</taxon>
    </lineage>
</organism>
<accession>A0A4Q9GZA0</accession>
<protein>
    <recommendedName>
        <fullName evidence="5">TonB C-terminal domain-containing protein</fullName>
    </recommendedName>
</protein>
<dbReference type="AlphaFoldDB" id="A0A4Q9GZA0"/>
<dbReference type="Proteomes" id="UP000292120">
    <property type="component" value="Unassembled WGS sequence"/>
</dbReference>
<feature type="transmembrane region" description="Helical" evidence="2">
    <location>
        <begin position="20"/>
        <end position="44"/>
    </location>
</feature>